<reference evidence="2" key="1">
    <citation type="submission" date="2018-10" db="EMBL/GenBank/DDBJ databases">
        <authorList>
            <consortium name="NARMS: The National Antimicrobial Resistance Monitoring System"/>
        </authorList>
    </citation>
    <scope>NUCLEOTIDE SEQUENCE [LARGE SCALE GENOMIC DNA]</scope>
    <source>
        <strain evidence="2">CVM N17EC0388</strain>
    </source>
</reference>
<dbReference type="PANTHER" id="PTHR19328">
    <property type="entry name" value="HEDGEHOG-INTERACTING PROTEIN"/>
    <property type="match status" value="1"/>
</dbReference>
<dbReference type="EMBL" id="RNRV01000003">
    <property type="protein sequence ID" value="MHO03375.1"/>
    <property type="molecule type" value="Genomic_DNA"/>
</dbReference>
<proteinExistence type="predicted"/>
<dbReference type="InterPro" id="IPR011042">
    <property type="entry name" value="6-blade_b-propeller_TolB-like"/>
</dbReference>
<name>A0A3L0W315_ECOLX</name>
<gene>
    <name evidence="2" type="ORF">D9F05_03115</name>
</gene>
<accession>A0A3L0W315</accession>
<evidence type="ECO:0000259" key="1">
    <source>
        <dbReference type="Pfam" id="PF07995"/>
    </source>
</evidence>
<dbReference type="PANTHER" id="PTHR19328:SF75">
    <property type="entry name" value="ALDOSE SUGAR DEHYDROGENASE YLII"/>
    <property type="match status" value="1"/>
</dbReference>
<organism evidence="2">
    <name type="scientific">Escherichia coli</name>
    <dbReference type="NCBI Taxonomy" id="562"/>
    <lineage>
        <taxon>Bacteria</taxon>
        <taxon>Pseudomonadati</taxon>
        <taxon>Pseudomonadota</taxon>
        <taxon>Gammaproteobacteria</taxon>
        <taxon>Enterobacterales</taxon>
        <taxon>Enterobacteriaceae</taxon>
        <taxon>Escherichia</taxon>
    </lineage>
</organism>
<dbReference type="Gene3D" id="2.120.10.30">
    <property type="entry name" value="TolB, C-terminal domain"/>
    <property type="match status" value="1"/>
</dbReference>
<dbReference type="InterPro" id="IPR011041">
    <property type="entry name" value="Quinoprot_gluc/sorb_DH_b-prop"/>
</dbReference>
<dbReference type="InterPro" id="IPR012938">
    <property type="entry name" value="Glc/Sorbosone_DH"/>
</dbReference>
<dbReference type="AlphaFoldDB" id="A0A3L0W315"/>
<feature type="domain" description="Glucose/Sorbosone dehydrogenase" evidence="1">
    <location>
        <begin position="27"/>
        <end position="349"/>
    </location>
</feature>
<evidence type="ECO:0000313" key="2">
    <source>
        <dbReference type="EMBL" id="MHO03375.1"/>
    </source>
</evidence>
<protein>
    <submittedName>
        <fullName evidence="2">PQQ-dependent sugar dehydrogenase</fullName>
    </submittedName>
</protein>
<sequence length="352" mass="38511">MFRLLVVLLCLIAPVRAITLTPLVEGLSHPWGLVLLPGGEFLISERTGRLLRIDPQGKRHAVQGLPPIANAGQGGLLDLAQDKEGWIYLSYSEPGQGGAGTAVARARLQDDRLHQWQLLFRQQPKMGGSAHFGSRLLTGDDGYLYITLGDRYRGRDQAQSLDNHLGKTIRLHLDGRVPQDNPFVQQTGALPEIWSLGHRNMQGAALHPVTGLFWAHEHGPQGGDEVNLIQPGRNYGWPRVSFGEEYGGGKIGSGTAAPGMVPPKWIWVPSIAPSGMTFYQGTLFKEWQGDLLVGALRGQALLRLKMEGDKIVSQERLLTELGARIRTVKEGPDGAIYLLTDAPDGRLLKLMP</sequence>
<dbReference type="SUPFAM" id="SSF50952">
    <property type="entry name" value="Soluble quinoprotein glucose dehydrogenase"/>
    <property type="match status" value="1"/>
</dbReference>
<dbReference type="Pfam" id="PF07995">
    <property type="entry name" value="GSDH"/>
    <property type="match status" value="1"/>
</dbReference>
<comment type="caution">
    <text evidence="2">The sequence shown here is derived from an EMBL/GenBank/DDBJ whole genome shotgun (WGS) entry which is preliminary data.</text>
</comment>